<feature type="transmembrane region" description="Helical" evidence="9">
    <location>
        <begin position="46"/>
        <end position="66"/>
    </location>
</feature>
<feature type="transmembrane region" description="Helical" evidence="9">
    <location>
        <begin position="110"/>
        <end position="131"/>
    </location>
</feature>
<evidence type="ECO:0000256" key="9">
    <source>
        <dbReference type="SAM" id="Phobius"/>
    </source>
</evidence>
<dbReference type="AlphaFoldDB" id="A0A9Q1CJZ3"/>
<keyword evidence="5 9" id="KW-0472">Membrane</keyword>
<comment type="subcellular location">
    <subcellularLocation>
        <location evidence="1">Membrane</location>
        <topology evidence="1">Multi-pass membrane protein</topology>
    </subcellularLocation>
</comment>
<dbReference type="InterPro" id="IPR055299">
    <property type="entry name" value="TIMMDC1"/>
</dbReference>
<evidence type="ECO:0000256" key="3">
    <source>
        <dbReference type="ARBA" id="ARBA00022692"/>
    </source>
</evidence>
<feature type="compositionally biased region" description="Polar residues" evidence="8">
    <location>
        <begin position="1"/>
        <end position="10"/>
    </location>
</feature>
<keyword evidence="4 9" id="KW-1133">Transmembrane helix</keyword>
<dbReference type="Pfam" id="PF02466">
    <property type="entry name" value="Tim17"/>
    <property type="match status" value="1"/>
</dbReference>
<comment type="caution">
    <text evidence="10">The sequence shown here is derived from an EMBL/GenBank/DDBJ whole genome shotgun (WGS) entry which is preliminary data.</text>
</comment>
<dbReference type="EMBL" id="JAIZAY010000002">
    <property type="protein sequence ID" value="KAJ8046747.1"/>
    <property type="molecule type" value="Genomic_DNA"/>
</dbReference>
<evidence type="ECO:0000256" key="5">
    <source>
        <dbReference type="ARBA" id="ARBA00023136"/>
    </source>
</evidence>
<evidence type="ECO:0000256" key="2">
    <source>
        <dbReference type="ARBA" id="ARBA00008444"/>
    </source>
</evidence>
<name>A0A9Q1CJZ3_HOLLE</name>
<dbReference type="PANTHER" id="PTHR13002">
    <property type="entry name" value="C3ORF1 PROTEIN-RELATED"/>
    <property type="match status" value="1"/>
</dbReference>
<dbReference type="PANTHER" id="PTHR13002:SF1">
    <property type="entry name" value="COMPLEX I ASSEMBLY FACTOR TIMMDC1, MITOCHONDRIAL"/>
    <property type="match status" value="1"/>
</dbReference>
<evidence type="ECO:0000256" key="4">
    <source>
        <dbReference type="ARBA" id="ARBA00022989"/>
    </source>
</evidence>
<evidence type="ECO:0000313" key="10">
    <source>
        <dbReference type="EMBL" id="KAJ8046747.1"/>
    </source>
</evidence>
<evidence type="ECO:0000256" key="1">
    <source>
        <dbReference type="ARBA" id="ARBA00004141"/>
    </source>
</evidence>
<dbReference type="GO" id="GO:0016020">
    <property type="term" value="C:membrane"/>
    <property type="evidence" value="ECO:0007669"/>
    <property type="project" value="UniProtKB-SubCell"/>
</dbReference>
<reference evidence="10" key="1">
    <citation type="submission" date="2021-10" db="EMBL/GenBank/DDBJ databases">
        <title>Tropical sea cucumber genome reveals ecological adaptation and Cuvierian tubules defense mechanism.</title>
        <authorList>
            <person name="Chen T."/>
        </authorList>
    </citation>
    <scope>NUCLEOTIDE SEQUENCE</scope>
    <source>
        <strain evidence="10">Nanhai2018</strain>
        <tissue evidence="10">Muscle</tissue>
    </source>
</reference>
<dbReference type="GO" id="GO:0032981">
    <property type="term" value="P:mitochondrial respiratory chain complex I assembly"/>
    <property type="evidence" value="ECO:0007669"/>
    <property type="project" value="InterPro"/>
</dbReference>
<keyword evidence="3 9" id="KW-0812">Transmembrane</keyword>
<evidence type="ECO:0000256" key="6">
    <source>
        <dbReference type="ARBA" id="ARBA00040778"/>
    </source>
</evidence>
<gene>
    <name evidence="10" type="ORF">HOLleu_05526</name>
</gene>
<organism evidence="10 11">
    <name type="scientific">Holothuria leucospilota</name>
    <name type="common">Black long sea cucumber</name>
    <name type="synonym">Mertensiothuria leucospilota</name>
    <dbReference type="NCBI Taxonomy" id="206669"/>
    <lineage>
        <taxon>Eukaryota</taxon>
        <taxon>Metazoa</taxon>
        <taxon>Echinodermata</taxon>
        <taxon>Eleutherozoa</taxon>
        <taxon>Echinozoa</taxon>
        <taxon>Holothuroidea</taxon>
        <taxon>Aspidochirotacea</taxon>
        <taxon>Aspidochirotida</taxon>
        <taxon>Holothuriidae</taxon>
        <taxon>Holothuria</taxon>
    </lineage>
</organism>
<sequence>MSDPDQQPEYSQDETRTPEVTKRSGWDNVKDAYILNRETGEISREVYELFMMFLLGSAAGSLYGGLPASRHARNRYIQTSDAALYSSKLEAVGTSYNAGTRGFIRYGYRWGWRTGFLALGFHGISSFLAVYRDKTDMYNYAVASVSTGALYRINLGLRGMIGGGIVGALLGIPAGGMLLAAQHLSGVTLLEFNKGLRKEALQGKQQKLQDREKAFSELIGSINKSIQDKKDDTKR</sequence>
<protein>
    <recommendedName>
        <fullName evidence="6">Complex I assembly factor TIMMDC1, mitochondrial</fullName>
    </recommendedName>
    <alternativeName>
        <fullName evidence="7">Translocase of inner mitochondrial membrane domain-containing protein 1</fullName>
    </alternativeName>
</protein>
<accession>A0A9Q1CJZ3</accession>
<dbReference type="Proteomes" id="UP001152320">
    <property type="component" value="Chromosome 2"/>
</dbReference>
<feature type="compositionally biased region" description="Basic and acidic residues" evidence="8">
    <location>
        <begin position="13"/>
        <end position="22"/>
    </location>
</feature>
<dbReference type="OrthoDB" id="5826189at2759"/>
<dbReference type="GO" id="GO:0005739">
    <property type="term" value="C:mitochondrion"/>
    <property type="evidence" value="ECO:0007669"/>
    <property type="project" value="TreeGrafter"/>
</dbReference>
<proteinExistence type="inferred from homology"/>
<keyword evidence="11" id="KW-1185">Reference proteome</keyword>
<feature type="transmembrane region" description="Helical" evidence="9">
    <location>
        <begin position="160"/>
        <end position="181"/>
    </location>
</feature>
<comment type="similarity">
    <text evidence="2">Belongs to the Tim17/Tim22/Tim23 family.</text>
</comment>
<evidence type="ECO:0000256" key="8">
    <source>
        <dbReference type="SAM" id="MobiDB-lite"/>
    </source>
</evidence>
<feature type="region of interest" description="Disordered" evidence="8">
    <location>
        <begin position="1"/>
        <end position="22"/>
    </location>
</feature>
<evidence type="ECO:0000313" key="11">
    <source>
        <dbReference type="Proteomes" id="UP001152320"/>
    </source>
</evidence>
<evidence type="ECO:0000256" key="7">
    <source>
        <dbReference type="ARBA" id="ARBA00041344"/>
    </source>
</evidence>